<evidence type="ECO:0000313" key="4">
    <source>
        <dbReference type="Proteomes" id="UP001235939"/>
    </source>
</evidence>
<accession>A0ABY6JZB4</accession>
<name>A0ABY6JZB4_9ARAC</name>
<dbReference type="Pfam" id="PF03732">
    <property type="entry name" value="Retrotrans_gag"/>
    <property type="match status" value="1"/>
</dbReference>
<evidence type="ECO:0000313" key="3">
    <source>
        <dbReference type="EMBL" id="UYV62022.1"/>
    </source>
</evidence>
<keyword evidence="4" id="KW-1185">Reference proteome</keyword>
<reference evidence="3 4" key="1">
    <citation type="submission" date="2022-01" db="EMBL/GenBank/DDBJ databases">
        <title>A chromosomal length assembly of Cordylochernes scorpioides.</title>
        <authorList>
            <person name="Zeh D."/>
            <person name="Zeh J."/>
        </authorList>
    </citation>
    <scope>NUCLEOTIDE SEQUENCE [LARGE SCALE GENOMIC DNA]</scope>
    <source>
        <strain evidence="3">IN4F17</strain>
        <tissue evidence="3">Whole Body</tissue>
    </source>
</reference>
<dbReference type="Proteomes" id="UP001235939">
    <property type="component" value="Chromosome 01"/>
</dbReference>
<organism evidence="3 4">
    <name type="scientific">Cordylochernes scorpioides</name>
    <dbReference type="NCBI Taxonomy" id="51811"/>
    <lineage>
        <taxon>Eukaryota</taxon>
        <taxon>Metazoa</taxon>
        <taxon>Ecdysozoa</taxon>
        <taxon>Arthropoda</taxon>
        <taxon>Chelicerata</taxon>
        <taxon>Arachnida</taxon>
        <taxon>Pseudoscorpiones</taxon>
        <taxon>Cheliferoidea</taxon>
        <taxon>Chernetidae</taxon>
        <taxon>Cordylochernes</taxon>
    </lineage>
</organism>
<evidence type="ECO:0000259" key="2">
    <source>
        <dbReference type="Pfam" id="PF03732"/>
    </source>
</evidence>
<evidence type="ECO:0000256" key="1">
    <source>
        <dbReference type="SAM" id="MobiDB-lite"/>
    </source>
</evidence>
<proteinExistence type="predicted"/>
<dbReference type="PANTHER" id="PTHR33223:SF8">
    <property type="entry name" value="OS04G0172440 PROTEIN"/>
    <property type="match status" value="1"/>
</dbReference>
<gene>
    <name evidence="3" type="ORF">LAZ67_1007522</name>
</gene>
<dbReference type="EMBL" id="CP092863">
    <property type="protein sequence ID" value="UYV62022.1"/>
    <property type="molecule type" value="Genomic_DNA"/>
</dbReference>
<dbReference type="InterPro" id="IPR005162">
    <property type="entry name" value="Retrotrans_gag_dom"/>
</dbReference>
<dbReference type="PANTHER" id="PTHR33223">
    <property type="entry name" value="CCHC-TYPE DOMAIN-CONTAINING PROTEIN"/>
    <property type="match status" value="1"/>
</dbReference>
<feature type="domain" description="Retrotransposon gag" evidence="2">
    <location>
        <begin position="166"/>
        <end position="255"/>
    </location>
</feature>
<sequence>MLDHLGLEDFYKNNLTTSTHNPTAWIDIFLSRVGVDSISAEFRELLKHLINHWHSYSDWEIDNIAIRKRDFIAHSSFYTQALDMKMVKKRSGKIQDASEERIKTEESAEPQPGANIGRDASADQVVLNPNIDFPKYDGTKDPRPWIESLEEIGFLYHREEYIISRYAAMNIIGSAKTWLDLHKISFTSWENFKSRLIQDIASDANKEEIKMRLNRMQQWNEPAIRFAEDILVLCNKEDPQMEEETKINWVIEGLKKKYSFALYLNPLKICLQELSRTCRKIKGST</sequence>
<feature type="compositionally biased region" description="Basic and acidic residues" evidence="1">
    <location>
        <begin position="96"/>
        <end position="106"/>
    </location>
</feature>
<feature type="region of interest" description="Disordered" evidence="1">
    <location>
        <begin position="95"/>
        <end position="119"/>
    </location>
</feature>
<protein>
    <recommendedName>
        <fullName evidence="2">Retrotransposon gag domain-containing protein</fullName>
    </recommendedName>
</protein>